<evidence type="ECO:0000313" key="1">
    <source>
        <dbReference type="EMBL" id="ACO04494.1"/>
    </source>
</evidence>
<dbReference type="AlphaFoldDB" id="C0QPN3"/>
<reference evidence="1 2" key="1">
    <citation type="journal article" date="2009" name="J. Bacteriol.">
        <title>Complete and draft genome sequences of six members of the Aquificales.</title>
        <authorList>
            <person name="Reysenbach A.L."/>
            <person name="Hamamura N."/>
            <person name="Podar M."/>
            <person name="Griffiths E."/>
            <person name="Ferreira S."/>
            <person name="Hochstein R."/>
            <person name="Heidelberg J."/>
            <person name="Johnson J."/>
            <person name="Mead D."/>
            <person name="Pohorille A."/>
            <person name="Sarmiento M."/>
            <person name="Schweighofer K."/>
            <person name="Seshadri R."/>
            <person name="Voytek M.A."/>
        </authorList>
    </citation>
    <scope>NUCLEOTIDE SEQUENCE [LARGE SCALE GENOMIC DNA]</scope>
    <source>
        <strain evidence="2">DSM 14350 / EX-H1</strain>
    </source>
</reference>
<keyword evidence="2" id="KW-1185">Reference proteome</keyword>
<proteinExistence type="predicted"/>
<sequence length="183" mass="21132">MNLLEKVKAEKDILKKHLLFSAWLSQKLKEKNIPLPVIVGGSALEIYTGGFYLTGDIDLVSPYRDEIEKVILDTGYFRKSGKNLISEKLGLFVEIVDEKLAGSMEKTNIIKIDENLDIRVIGLEDLIIDRLNACVHWKSYSDCEWAEVLIEEFKDKIDLKYLKERAKEEKVDEKLEELIKDEN</sequence>
<dbReference type="OrthoDB" id="7432624at2"/>
<protein>
    <recommendedName>
        <fullName evidence="3">UbiD family decarboxylase</fullName>
    </recommendedName>
</protein>
<evidence type="ECO:0008006" key="3">
    <source>
        <dbReference type="Google" id="ProtNLM"/>
    </source>
</evidence>
<accession>C0QPN3</accession>
<gene>
    <name evidence="1" type="ordered locus">PERMA_0842</name>
</gene>
<dbReference type="STRING" id="123214.PERMA_0842"/>
<dbReference type="PaxDb" id="123214-PERMA_0842"/>
<organism evidence="1 2">
    <name type="scientific">Persephonella marina (strain DSM 14350 / EX-H1)</name>
    <dbReference type="NCBI Taxonomy" id="123214"/>
    <lineage>
        <taxon>Bacteria</taxon>
        <taxon>Pseudomonadati</taxon>
        <taxon>Aquificota</taxon>
        <taxon>Aquificia</taxon>
        <taxon>Aquificales</taxon>
        <taxon>Hydrogenothermaceae</taxon>
        <taxon>Persephonella</taxon>
    </lineage>
</organism>
<dbReference type="KEGG" id="pmx:PERMA_0842"/>
<dbReference type="EMBL" id="CP001230">
    <property type="protein sequence ID" value="ACO04494.1"/>
    <property type="molecule type" value="Genomic_DNA"/>
</dbReference>
<dbReference type="eggNOG" id="ENOG5030GQP">
    <property type="taxonomic scope" value="Bacteria"/>
</dbReference>
<name>C0QPN3_PERMH</name>
<dbReference type="HOGENOM" id="CLU_106322_1_0_0"/>
<dbReference type="RefSeq" id="WP_012676732.1">
    <property type="nucleotide sequence ID" value="NC_012440.1"/>
</dbReference>
<evidence type="ECO:0000313" key="2">
    <source>
        <dbReference type="Proteomes" id="UP000001366"/>
    </source>
</evidence>
<dbReference type="Proteomes" id="UP000001366">
    <property type="component" value="Chromosome"/>
</dbReference>